<keyword evidence="3" id="KW-1185">Reference proteome</keyword>
<organism evidence="2">
    <name type="scientific">Oryza glumipatula</name>
    <dbReference type="NCBI Taxonomy" id="40148"/>
    <lineage>
        <taxon>Eukaryota</taxon>
        <taxon>Viridiplantae</taxon>
        <taxon>Streptophyta</taxon>
        <taxon>Embryophyta</taxon>
        <taxon>Tracheophyta</taxon>
        <taxon>Spermatophyta</taxon>
        <taxon>Magnoliopsida</taxon>
        <taxon>Liliopsida</taxon>
        <taxon>Poales</taxon>
        <taxon>Poaceae</taxon>
        <taxon>BOP clade</taxon>
        <taxon>Oryzoideae</taxon>
        <taxon>Oryzeae</taxon>
        <taxon>Oryzinae</taxon>
        <taxon>Oryza</taxon>
    </lineage>
</organism>
<feature type="region of interest" description="Disordered" evidence="1">
    <location>
        <begin position="1"/>
        <end position="25"/>
    </location>
</feature>
<name>A0A0E0BUP8_9ORYZ</name>
<dbReference type="Proteomes" id="UP000026961">
    <property type="component" value="Chromosome 12"/>
</dbReference>
<dbReference type="HOGENOM" id="CLU_2487045_0_0_1"/>
<sequence>MEAHRRPNDGGATETSNGVTKASGGGSTAYGAAAIRVGGSALLRGAQHVDCACRARRCVRAGPKEEILTSSNILEAEAHHQSTAVHV</sequence>
<reference evidence="2" key="2">
    <citation type="submission" date="2018-05" db="EMBL/GenBank/DDBJ databases">
        <title>OgluRS3 (Oryza glumaepatula Reference Sequence Version 3).</title>
        <authorList>
            <person name="Zhang J."/>
            <person name="Kudrna D."/>
            <person name="Lee S."/>
            <person name="Talag J."/>
            <person name="Welchert J."/>
            <person name="Wing R.A."/>
        </authorList>
    </citation>
    <scope>NUCLEOTIDE SEQUENCE [LARGE SCALE GENOMIC DNA]</scope>
</reference>
<protein>
    <submittedName>
        <fullName evidence="2">Uncharacterized protein</fullName>
    </submittedName>
</protein>
<evidence type="ECO:0000313" key="2">
    <source>
        <dbReference type="EnsemblPlants" id="OGLUM12G19110.1"/>
    </source>
</evidence>
<accession>A0A0E0BUP8</accession>
<dbReference type="AlphaFoldDB" id="A0A0E0BUP8"/>
<reference evidence="2" key="1">
    <citation type="submission" date="2015-04" db="UniProtKB">
        <authorList>
            <consortium name="EnsemblPlants"/>
        </authorList>
    </citation>
    <scope>IDENTIFICATION</scope>
</reference>
<dbReference type="Gramene" id="OGLUM12G19110.1">
    <property type="protein sequence ID" value="OGLUM12G19110.1"/>
    <property type="gene ID" value="OGLUM12G19110"/>
</dbReference>
<evidence type="ECO:0000313" key="3">
    <source>
        <dbReference type="Proteomes" id="UP000026961"/>
    </source>
</evidence>
<dbReference type="EnsemblPlants" id="OGLUM12G19110.1">
    <property type="protein sequence ID" value="OGLUM12G19110.1"/>
    <property type="gene ID" value="OGLUM12G19110"/>
</dbReference>
<evidence type="ECO:0000256" key="1">
    <source>
        <dbReference type="SAM" id="MobiDB-lite"/>
    </source>
</evidence>
<proteinExistence type="predicted"/>